<dbReference type="PANTHER" id="PTHR43877:SF2">
    <property type="entry name" value="AMINOALKYLPHOSPHONATE N-ACETYLTRANSFERASE-RELATED"/>
    <property type="match status" value="1"/>
</dbReference>
<reference evidence="4" key="1">
    <citation type="submission" date="2020-03" db="EMBL/GenBank/DDBJ databases">
        <title>The deep terrestrial virosphere.</title>
        <authorList>
            <person name="Holmfeldt K."/>
            <person name="Nilsson E."/>
            <person name="Simone D."/>
            <person name="Lopez-Fernandez M."/>
            <person name="Wu X."/>
            <person name="de Brujin I."/>
            <person name="Lundin D."/>
            <person name="Andersson A."/>
            <person name="Bertilsson S."/>
            <person name="Dopson M."/>
        </authorList>
    </citation>
    <scope>NUCLEOTIDE SEQUENCE</scope>
    <source>
        <strain evidence="4">TM448A00302</strain>
    </source>
</reference>
<dbReference type="CDD" id="cd04301">
    <property type="entry name" value="NAT_SF"/>
    <property type="match status" value="1"/>
</dbReference>
<evidence type="ECO:0000259" key="3">
    <source>
        <dbReference type="PROSITE" id="PS51186"/>
    </source>
</evidence>
<dbReference type="InterPro" id="IPR050832">
    <property type="entry name" value="Bact_Acetyltransf"/>
</dbReference>
<sequence length="143" mass="16241">MIYVTSHDKAEDIGKLLKEWTGKDYNSDYVMTNVYFVLARDDDKDIGCATLIGIADPFFNRSWGLVENVYVTPEYRGQGVASKIMHHAERVALGLGISLIKLTSRKEGGKALYRSLGYDESSCFRKDIKAEYVSQDECIKWLK</sequence>
<evidence type="ECO:0000256" key="1">
    <source>
        <dbReference type="ARBA" id="ARBA00022679"/>
    </source>
</evidence>
<dbReference type="SUPFAM" id="SSF55729">
    <property type="entry name" value="Acyl-CoA N-acyltransferases (Nat)"/>
    <property type="match status" value="1"/>
</dbReference>
<keyword evidence="2" id="KW-0012">Acyltransferase</keyword>
<dbReference type="PANTHER" id="PTHR43877">
    <property type="entry name" value="AMINOALKYLPHOSPHONATE N-ACETYLTRANSFERASE-RELATED-RELATED"/>
    <property type="match status" value="1"/>
</dbReference>
<dbReference type="GO" id="GO:0016747">
    <property type="term" value="F:acyltransferase activity, transferring groups other than amino-acyl groups"/>
    <property type="evidence" value="ECO:0007669"/>
    <property type="project" value="InterPro"/>
</dbReference>
<accession>A0A6H1ZDL6</accession>
<dbReference type="AlphaFoldDB" id="A0A6H1ZDL6"/>
<protein>
    <submittedName>
        <fullName evidence="4">Putative acetyltransferase</fullName>
    </submittedName>
</protein>
<keyword evidence="1 4" id="KW-0808">Transferase</keyword>
<dbReference type="PROSITE" id="PS51186">
    <property type="entry name" value="GNAT"/>
    <property type="match status" value="1"/>
</dbReference>
<evidence type="ECO:0000256" key="2">
    <source>
        <dbReference type="ARBA" id="ARBA00023315"/>
    </source>
</evidence>
<proteinExistence type="predicted"/>
<dbReference type="InterPro" id="IPR000182">
    <property type="entry name" value="GNAT_dom"/>
</dbReference>
<dbReference type="InterPro" id="IPR016181">
    <property type="entry name" value="Acyl_CoA_acyltransferase"/>
</dbReference>
<dbReference type="EMBL" id="MT144001">
    <property type="protein sequence ID" value="QJA46003.1"/>
    <property type="molecule type" value="Genomic_DNA"/>
</dbReference>
<dbReference type="Pfam" id="PF13508">
    <property type="entry name" value="Acetyltransf_7"/>
    <property type="match status" value="1"/>
</dbReference>
<name>A0A6H1ZDL6_9ZZZZ</name>
<gene>
    <name evidence="4" type="ORF">TM448A00302_0011</name>
</gene>
<dbReference type="Gene3D" id="3.40.630.30">
    <property type="match status" value="1"/>
</dbReference>
<organism evidence="4">
    <name type="scientific">viral metagenome</name>
    <dbReference type="NCBI Taxonomy" id="1070528"/>
    <lineage>
        <taxon>unclassified sequences</taxon>
        <taxon>metagenomes</taxon>
        <taxon>organismal metagenomes</taxon>
    </lineage>
</organism>
<evidence type="ECO:0000313" key="4">
    <source>
        <dbReference type="EMBL" id="QJA46003.1"/>
    </source>
</evidence>
<feature type="domain" description="N-acetyltransferase" evidence="3">
    <location>
        <begin position="1"/>
        <end position="139"/>
    </location>
</feature>